<dbReference type="Proteomes" id="UP000193719">
    <property type="component" value="Unassembled WGS sequence"/>
</dbReference>
<dbReference type="InterPro" id="IPR013783">
    <property type="entry name" value="Ig-like_fold"/>
</dbReference>
<dbReference type="Gene3D" id="2.60.40.10">
    <property type="entry name" value="Immunoglobulins"/>
    <property type="match status" value="1"/>
</dbReference>
<dbReference type="AlphaFoldDB" id="A0A1Y1VG80"/>
<protein>
    <submittedName>
        <fullName evidence="1">Uncharacterized protein</fullName>
    </submittedName>
</protein>
<feature type="non-terminal residue" evidence="1">
    <location>
        <position position="239"/>
    </location>
</feature>
<dbReference type="EMBL" id="MCFH01000011">
    <property type="protein sequence ID" value="ORX54201.1"/>
    <property type="molecule type" value="Genomic_DNA"/>
</dbReference>
<gene>
    <name evidence="1" type="ORF">BCR36DRAFT_231300</name>
</gene>
<accession>A0A1Y1VG80</accession>
<sequence length="239" mass="27794">MDNLYFLNDVDESKIPYEEILEKYRKGELRKNSLIGNDGVIYKSKSKLYIDKKGRLLDISNVNKMEIKFPNIKKYQTIQKVIDYDNVGNHSVEIQAVDEDGNLIKPGKDYISKKNNVRYRISPSTSVIKPKSSESFTISVEGVDIGKDEFNISLETKTKNPKRINILSLVEVIPDISQERMNAIKNYTRVDPSIESKLMLPSPHNDELIKEEVWKVLYPIIRVRMTKPSEEYRYIPYLE</sequence>
<evidence type="ECO:0000313" key="2">
    <source>
        <dbReference type="Proteomes" id="UP000193719"/>
    </source>
</evidence>
<organism evidence="1 2">
    <name type="scientific">Piromyces finnis</name>
    <dbReference type="NCBI Taxonomy" id="1754191"/>
    <lineage>
        <taxon>Eukaryota</taxon>
        <taxon>Fungi</taxon>
        <taxon>Fungi incertae sedis</taxon>
        <taxon>Chytridiomycota</taxon>
        <taxon>Chytridiomycota incertae sedis</taxon>
        <taxon>Neocallimastigomycetes</taxon>
        <taxon>Neocallimastigales</taxon>
        <taxon>Neocallimastigaceae</taxon>
        <taxon>Piromyces</taxon>
    </lineage>
</organism>
<proteinExistence type="predicted"/>
<evidence type="ECO:0000313" key="1">
    <source>
        <dbReference type="EMBL" id="ORX54201.1"/>
    </source>
</evidence>
<reference evidence="1 2" key="1">
    <citation type="submission" date="2016-08" db="EMBL/GenBank/DDBJ databases">
        <title>Genomes of anaerobic fungi encode conserved fungal cellulosomes for biomass hydrolysis.</title>
        <authorList>
            <consortium name="DOE Joint Genome Institute"/>
            <person name="Haitjema C.H."/>
            <person name="Gilmore S.P."/>
            <person name="Henske J.K."/>
            <person name="Solomon K.V."/>
            <person name="De Groot R."/>
            <person name="Kuo A."/>
            <person name="Mondo S.J."/>
            <person name="Salamov A.A."/>
            <person name="Labutti K."/>
            <person name="Zhao Z."/>
            <person name="Chiniquy J."/>
            <person name="Barry K."/>
            <person name="Brewer H.M."/>
            <person name="Purvine S.O."/>
            <person name="Wright A.T."/>
            <person name="Boxma B."/>
            <person name="Van Alen T."/>
            <person name="Hackstein J.H."/>
            <person name="Baker S.E."/>
            <person name="Grigoriev I.V."/>
            <person name="O'Malley M.A."/>
        </authorList>
    </citation>
    <scope>NUCLEOTIDE SEQUENCE [LARGE SCALE GENOMIC DNA]</scope>
    <source>
        <strain evidence="2">finn</strain>
    </source>
</reference>
<dbReference type="STRING" id="1754191.A0A1Y1VG80"/>
<name>A0A1Y1VG80_9FUNG</name>
<reference evidence="1 2" key="2">
    <citation type="submission" date="2016-08" db="EMBL/GenBank/DDBJ databases">
        <title>Pervasive Adenine N6-methylation of Active Genes in Fungi.</title>
        <authorList>
            <consortium name="DOE Joint Genome Institute"/>
            <person name="Mondo S.J."/>
            <person name="Dannebaum R.O."/>
            <person name="Kuo R.C."/>
            <person name="Labutti K."/>
            <person name="Haridas S."/>
            <person name="Kuo A."/>
            <person name="Salamov A."/>
            <person name="Ahrendt S.R."/>
            <person name="Lipzen A."/>
            <person name="Sullivan W."/>
            <person name="Andreopoulos W.B."/>
            <person name="Clum A."/>
            <person name="Lindquist E."/>
            <person name="Daum C."/>
            <person name="Ramamoorthy G.K."/>
            <person name="Gryganskyi A."/>
            <person name="Culley D."/>
            <person name="Magnuson J.K."/>
            <person name="James T.Y."/>
            <person name="O'Malley M.A."/>
            <person name="Stajich J.E."/>
            <person name="Spatafora J.W."/>
            <person name="Visel A."/>
            <person name="Grigoriev I.V."/>
        </authorList>
    </citation>
    <scope>NUCLEOTIDE SEQUENCE [LARGE SCALE GENOMIC DNA]</scope>
    <source>
        <strain evidence="2">finn</strain>
    </source>
</reference>
<keyword evidence="2" id="KW-1185">Reference proteome</keyword>
<comment type="caution">
    <text evidence="1">The sequence shown here is derived from an EMBL/GenBank/DDBJ whole genome shotgun (WGS) entry which is preliminary data.</text>
</comment>